<accession>A0A6J4KDP0</accession>
<reference evidence="2" key="1">
    <citation type="submission" date="2020-02" db="EMBL/GenBank/DDBJ databases">
        <authorList>
            <person name="Meier V. D."/>
        </authorList>
    </citation>
    <scope>NUCLEOTIDE SEQUENCE</scope>
    <source>
        <strain evidence="2">AVDCRST_MAG68</strain>
    </source>
</reference>
<organism evidence="2">
    <name type="scientific">uncultured Gemmatimonadota bacterium</name>
    <dbReference type="NCBI Taxonomy" id="203437"/>
    <lineage>
        <taxon>Bacteria</taxon>
        <taxon>Pseudomonadati</taxon>
        <taxon>Gemmatimonadota</taxon>
        <taxon>environmental samples</taxon>
    </lineage>
</organism>
<feature type="compositionally biased region" description="Basic and acidic residues" evidence="1">
    <location>
        <begin position="134"/>
        <end position="151"/>
    </location>
</feature>
<protein>
    <submittedName>
        <fullName evidence="2">Uncharacterized protein</fullName>
    </submittedName>
</protein>
<sequence length="175" mass="19142">DTHLHAPRGGRIRPLLRRLRRARRGRRADRADGGAGRRGVAAAARTVRGRGDGTLRAREVERQGGRRAPGGRRARDVVPRPAGRARRPDATGRVRRERLRGGRGLRRSPARLARGRVGGGAALHPRLVPQSPARDARAHGEREREAGERARARLHHRGPRGAPPGDPAHALWLAL</sequence>
<dbReference type="AlphaFoldDB" id="A0A6J4KDP0"/>
<evidence type="ECO:0000313" key="2">
    <source>
        <dbReference type="EMBL" id="CAA9302233.1"/>
    </source>
</evidence>
<feature type="compositionally biased region" description="Basic and acidic residues" evidence="1">
    <location>
        <begin position="49"/>
        <end position="64"/>
    </location>
</feature>
<evidence type="ECO:0000256" key="1">
    <source>
        <dbReference type="SAM" id="MobiDB-lite"/>
    </source>
</evidence>
<dbReference type="EMBL" id="CADCTW010000031">
    <property type="protein sequence ID" value="CAA9302233.1"/>
    <property type="molecule type" value="Genomic_DNA"/>
</dbReference>
<feature type="non-terminal residue" evidence="2">
    <location>
        <position position="1"/>
    </location>
</feature>
<feature type="non-terminal residue" evidence="2">
    <location>
        <position position="175"/>
    </location>
</feature>
<proteinExistence type="predicted"/>
<feature type="region of interest" description="Disordered" evidence="1">
    <location>
        <begin position="22"/>
        <end position="175"/>
    </location>
</feature>
<gene>
    <name evidence="2" type="ORF">AVDCRST_MAG68-704</name>
</gene>
<feature type="compositionally biased region" description="Basic residues" evidence="1">
    <location>
        <begin position="95"/>
        <end position="109"/>
    </location>
</feature>
<name>A0A6J4KDP0_9BACT</name>